<dbReference type="InterPro" id="IPR036188">
    <property type="entry name" value="FAD/NAD-bd_sf"/>
</dbReference>
<dbReference type="InterPro" id="IPR022460">
    <property type="entry name" value="Flavoprotein_PP4765"/>
</dbReference>
<dbReference type="Gene3D" id="3.50.50.60">
    <property type="entry name" value="FAD/NAD(P)-binding domain"/>
    <property type="match status" value="1"/>
</dbReference>
<evidence type="ECO:0000259" key="4">
    <source>
        <dbReference type="Pfam" id="PF03486"/>
    </source>
</evidence>
<comment type="cofactor">
    <cofactor evidence="1">
        <name>FAD</name>
        <dbReference type="ChEBI" id="CHEBI:57692"/>
    </cofactor>
</comment>
<proteinExistence type="predicted"/>
<dbReference type="Pfam" id="PF22780">
    <property type="entry name" value="HI0933_like_1st"/>
    <property type="match status" value="1"/>
</dbReference>
<keyword evidence="2" id="KW-0285">Flavoprotein</keyword>
<organism evidence="6 7">
    <name type="scientific">Methylobacterium crusticola</name>
    <dbReference type="NCBI Taxonomy" id="1697972"/>
    <lineage>
        <taxon>Bacteria</taxon>
        <taxon>Pseudomonadati</taxon>
        <taxon>Pseudomonadota</taxon>
        <taxon>Alphaproteobacteria</taxon>
        <taxon>Hyphomicrobiales</taxon>
        <taxon>Methylobacteriaceae</taxon>
        <taxon>Methylobacterium</taxon>
    </lineage>
</organism>
<dbReference type="PANTHER" id="PTHR42887:SF1">
    <property type="entry name" value="BLR3961 PROTEIN"/>
    <property type="match status" value="1"/>
</dbReference>
<evidence type="ECO:0000313" key="6">
    <source>
        <dbReference type="EMBL" id="GJD47951.1"/>
    </source>
</evidence>
<protein>
    <submittedName>
        <fullName evidence="6">3-dehydro-bile acid delta(4,6)-reductase</fullName>
    </submittedName>
</protein>
<comment type="caution">
    <text evidence="6">The sequence shown here is derived from an EMBL/GenBank/DDBJ whole genome shotgun (WGS) entry which is preliminary data.</text>
</comment>
<evidence type="ECO:0000259" key="5">
    <source>
        <dbReference type="Pfam" id="PF22780"/>
    </source>
</evidence>
<keyword evidence="7" id="KW-1185">Reference proteome</keyword>
<keyword evidence="3" id="KW-0274">FAD</keyword>
<dbReference type="Proteomes" id="UP001055167">
    <property type="component" value="Unassembled WGS sequence"/>
</dbReference>
<dbReference type="NCBIfam" id="TIGR03862">
    <property type="entry name" value="flavo_PP4765"/>
    <property type="match status" value="1"/>
</dbReference>
<dbReference type="InterPro" id="IPR023166">
    <property type="entry name" value="BaiN-like_dom_sf"/>
</dbReference>
<reference evidence="6" key="1">
    <citation type="journal article" date="2021" name="Front. Microbiol.">
        <title>Comprehensive Comparative Genomics and Phenotyping of Methylobacterium Species.</title>
        <authorList>
            <person name="Alessa O."/>
            <person name="Ogura Y."/>
            <person name="Fujitani Y."/>
            <person name="Takami H."/>
            <person name="Hayashi T."/>
            <person name="Sahin N."/>
            <person name="Tani A."/>
        </authorList>
    </citation>
    <scope>NUCLEOTIDE SEQUENCE</scope>
    <source>
        <strain evidence="6">KCTC 52305</strain>
    </source>
</reference>
<evidence type="ECO:0000256" key="2">
    <source>
        <dbReference type="ARBA" id="ARBA00022630"/>
    </source>
</evidence>
<name>A0ABQ4QSA9_9HYPH</name>
<dbReference type="NCBIfam" id="TIGR00275">
    <property type="entry name" value="aminoacetone oxidase family FAD-binding enzyme"/>
    <property type="match status" value="1"/>
</dbReference>
<dbReference type="InterPro" id="IPR057661">
    <property type="entry name" value="RsdA/BaiN/AoA(So)_Rossmann"/>
</dbReference>
<dbReference type="Pfam" id="PF03486">
    <property type="entry name" value="HI0933_like"/>
    <property type="match status" value="1"/>
</dbReference>
<evidence type="ECO:0000256" key="3">
    <source>
        <dbReference type="ARBA" id="ARBA00022827"/>
    </source>
</evidence>
<dbReference type="InterPro" id="IPR004792">
    <property type="entry name" value="BaiN-like"/>
</dbReference>
<dbReference type="Gene3D" id="1.10.8.260">
    <property type="entry name" value="HI0933 insert domain-like"/>
    <property type="match status" value="1"/>
</dbReference>
<dbReference type="EMBL" id="BPQH01000002">
    <property type="protein sequence ID" value="GJD47951.1"/>
    <property type="molecule type" value="Genomic_DNA"/>
</dbReference>
<feature type="domain" description="RsdA/BaiN/AoA(So)-like Rossmann fold-like" evidence="4">
    <location>
        <begin position="11"/>
        <end position="398"/>
    </location>
</feature>
<gene>
    <name evidence="6" type="primary">baiN</name>
    <name evidence="6" type="ORF">OPKNFCMD_0664</name>
</gene>
<dbReference type="SUPFAM" id="SSF51905">
    <property type="entry name" value="FAD/NAD(P)-binding domain"/>
    <property type="match status" value="1"/>
</dbReference>
<dbReference type="PANTHER" id="PTHR42887">
    <property type="entry name" value="OS12G0638800 PROTEIN"/>
    <property type="match status" value="1"/>
</dbReference>
<feature type="domain" description="RsdA/BaiN/AoA(So)-like insert" evidence="5">
    <location>
        <begin position="197"/>
        <end position="347"/>
    </location>
</feature>
<sequence length="408" mass="41871">MTQTREARRSAAVIGAGPAGLAAAEVLAGAGLAVTVVERMPSPARKLLIAGRGGLNLTHSEPLDRFLARYHPAEPRLAAAIAAFPPAALRGWCEGLGQPTFVGSSGRVFPRAFKASPLLRAWLARLDGLGVALRTRTRWTGWEADGALALEGPDGPGRLRPDAVVLALGGASWPRLGSDGAWVPVLAAQGVAVRALRPANGGFTAGWSAAFAARFAGTPLKRIALTLGAERVRGEAMITREGIEGGALYALSRPLREAILAEGGAVIRVDLRPDLDAAALARRLAGARAKDSRATILRKAAGLSPVAAGLLREAAGELPADPGALAGLIKACPVRLTGLQPLARAISSAGGVAFSALDEHLMLRARPGTFAAGEMIDWEAPTGGYLLQASFASGRAAAGGALRWLSGP</sequence>
<accession>A0ABQ4QSA9</accession>
<dbReference type="RefSeq" id="WP_128564236.1">
    <property type="nucleotide sequence ID" value="NZ_BPQH01000002.1"/>
</dbReference>
<dbReference type="Gene3D" id="2.40.30.10">
    <property type="entry name" value="Translation factors"/>
    <property type="match status" value="1"/>
</dbReference>
<dbReference type="SUPFAM" id="SSF160996">
    <property type="entry name" value="HI0933 insert domain-like"/>
    <property type="match status" value="1"/>
</dbReference>
<evidence type="ECO:0000313" key="7">
    <source>
        <dbReference type="Proteomes" id="UP001055167"/>
    </source>
</evidence>
<dbReference type="InterPro" id="IPR055178">
    <property type="entry name" value="RsdA/BaiN/AoA(So)-like_dom"/>
</dbReference>
<evidence type="ECO:0000256" key="1">
    <source>
        <dbReference type="ARBA" id="ARBA00001974"/>
    </source>
</evidence>
<reference evidence="6" key="2">
    <citation type="submission" date="2021-08" db="EMBL/GenBank/DDBJ databases">
        <authorList>
            <person name="Tani A."/>
            <person name="Ola A."/>
            <person name="Ogura Y."/>
            <person name="Katsura K."/>
            <person name="Hayashi T."/>
        </authorList>
    </citation>
    <scope>NUCLEOTIDE SEQUENCE</scope>
    <source>
        <strain evidence="6">KCTC 52305</strain>
    </source>
</reference>